<reference evidence="1 2" key="1">
    <citation type="submission" date="2014-04" db="EMBL/GenBank/DDBJ databases">
        <title>A new species of microsporidia sheds light on the evolution of extreme parasitism.</title>
        <authorList>
            <person name="Haag K.L."/>
            <person name="James T.Y."/>
            <person name="Larsson R."/>
            <person name="Schaer T.M."/>
            <person name="Refardt D."/>
            <person name="Pombert J.-F."/>
            <person name="Ebert D."/>
        </authorList>
    </citation>
    <scope>NUCLEOTIDE SEQUENCE [LARGE SCALE GENOMIC DNA]</scope>
    <source>
        <strain evidence="1 2">UGP3</strain>
        <tissue evidence="1">Spores</tissue>
    </source>
</reference>
<dbReference type="AlphaFoldDB" id="A0A098VU34"/>
<evidence type="ECO:0000313" key="1">
    <source>
        <dbReference type="EMBL" id="KGG52472.1"/>
    </source>
</evidence>
<dbReference type="EMBL" id="JMKJ01000077">
    <property type="protein sequence ID" value="KGG52472.1"/>
    <property type="molecule type" value="Genomic_DNA"/>
</dbReference>
<evidence type="ECO:0000313" key="2">
    <source>
        <dbReference type="Proteomes" id="UP000029725"/>
    </source>
</evidence>
<gene>
    <name evidence="1" type="ORF">DI09_16p260</name>
</gene>
<dbReference type="GeneID" id="25258646"/>
<comment type="caution">
    <text evidence="1">The sequence shown here is derived from an EMBL/GenBank/DDBJ whole genome shotgun (WGS) entry which is preliminary data.</text>
</comment>
<organism evidence="1 2">
    <name type="scientific">Mitosporidium daphniae</name>
    <dbReference type="NCBI Taxonomy" id="1485682"/>
    <lineage>
        <taxon>Eukaryota</taxon>
        <taxon>Fungi</taxon>
        <taxon>Fungi incertae sedis</taxon>
        <taxon>Microsporidia</taxon>
        <taxon>Mitosporidium</taxon>
    </lineage>
</organism>
<proteinExistence type="predicted"/>
<dbReference type="Proteomes" id="UP000029725">
    <property type="component" value="Unassembled WGS sequence"/>
</dbReference>
<dbReference type="VEuPathDB" id="MicrosporidiaDB:DI09_16p260"/>
<dbReference type="RefSeq" id="XP_013238899.1">
    <property type="nucleotide sequence ID" value="XM_013383445.1"/>
</dbReference>
<keyword evidence="2" id="KW-1185">Reference proteome</keyword>
<sequence>MHRWPMSFRLFSVSSRASASTAESQLMALLSQPKLEVEPIFSLYSTISEPLLFPSMTLSVLRLAIQEQKYSISKHIISYASASLYSMLSVADYERLMVEADKNGDHLGQQNIFEMIECSPNCPPTVTILNSFLSGGLTHHTNSQDKLSSTKVDEWIIRILRLFKANSLHPNSATIEIILTHCILNGDWKTVVSLLEPSLGLLQHVGQSTEFIQFLLYELGAAGLPKLVVSTWRLFCPSDETLFHLIALDALISSNDAAIVKDVSEVFNTLLTVIRLPKSSPVHGATLASFGSRVCSLLLRGARIDLLLSHVVTMKKNSIEVGPLLFFRIFDGILSQASSPEQGFEHLAAFVAGLVQELGPESLSPDLRAALIKIASRHHVPSSFMDQLERLEKATTTANTLSQ</sequence>
<dbReference type="HOGENOM" id="CLU_683496_0_0_1"/>
<accession>A0A098VU34</accession>
<protein>
    <submittedName>
        <fullName evidence="1">Uncharacterized protein</fullName>
    </submittedName>
</protein>
<name>A0A098VU34_9MICR</name>